<name>A0A5E4MPT3_9HEMI</name>
<feature type="signal peptide" evidence="3">
    <location>
        <begin position="1"/>
        <end position="24"/>
    </location>
</feature>
<dbReference type="Proteomes" id="UP000325440">
    <property type="component" value="Unassembled WGS sequence"/>
</dbReference>
<reference evidence="4 5" key="1">
    <citation type="submission" date="2019-08" db="EMBL/GenBank/DDBJ databases">
        <authorList>
            <person name="Alioto T."/>
            <person name="Alioto T."/>
            <person name="Gomez Garrido J."/>
        </authorList>
    </citation>
    <scope>NUCLEOTIDE SEQUENCE [LARGE SCALE GENOMIC DNA]</scope>
</reference>
<evidence type="ECO:0000313" key="5">
    <source>
        <dbReference type="Proteomes" id="UP000325440"/>
    </source>
</evidence>
<keyword evidence="2" id="KW-0472">Membrane</keyword>
<keyword evidence="3" id="KW-0732">Signal</keyword>
<dbReference type="EMBL" id="CABPRJ010000969">
    <property type="protein sequence ID" value="VVC33478.1"/>
    <property type="molecule type" value="Genomic_DNA"/>
</dbReference>
<evidence type="ECO:0000313" key="4">
    <source>
        <dbReference type="EMBL" id="VVC33478.1"/>
    </source>
</evidence>
<evidence type="ECO:0000256" key="3">
    <source>
        <dbReference type="SAM" id="SignalP"/>
    </source>
</evidence>
<feature type="transmembrane region" description="Helical" evidence="2">
    <location>
        <begin position="106"/>
        <end position="131"/>
    </location>
</feature>
<proteinExistence type="predicted"/>
<feature type="chain" id="PRO_5023103695" evidence="3">
    <location>
        <begin position="25"/>
        <end position="210"/>
    </location>
</feature>
<feature type="region of interest" description="Disordered" evidence="1">
    <location>
        <begin position="171"/>
        <end position="210"/>
    </location>
</feature>
<evidence type="ECO:0000256" key="2">
    <source>
        <dbReference type="SAM" id="Phobius"/>
    </source>
</evidence>
<keyword evidence="5" id="KW-1185">Reference proteome</keyword>
<gene>
    <name evidence="4" type="ORF">CINCED_3A018526</name>
</gene>
<keyword evidence="2" id="KW-0812">Transmembrane</keyword>
<accession>A0A5E4MPT3</accession>
<dbReference type="AlphaFoldDB" id="A0A5E4MPT3"/>
<keyword evidence="2" id="KW-1133">Transmembrane helix</keyword>
<feature type="compositionally biased region" description="Basic residues" evidence="1">
    <location>
        <begin position="200"/>
        <end position="210"/>
    </location>
</feature>
<organism evidence="4 5">
    <name type="scientific">Cinara cedri</name>
    <dbReference type="NCBI Taxonomy" id="506608"/>
    <lineage>
        <taxon>Eukaryota</taxon>
        <taxon>Metazoa</taxon>
        <taxon>Ecdysozoa</taxon>
        <taxon>Arthropoda</taxon>
        <taxon>Hexapoda</taxon>
        <taxon>Insecta</taxon>
        <taxon>Pterygota</taxon>
        <taxon>Neoptera</taxon>
        <taxon>Paraneoptera</taxon>
        <taxon>Hemiptera</taxon>
        <taxon>Sternorrhyncha</taxon>
        <taxon>Aphidomorpha</taxon>
        <taxon>Aphidoidea</taxon>
        <taxon>Aphididae</taxon>
        <taxon>Lachninae</taxon>
        <taxon>Cinara</taxon>
    </lineage>
</organism>
<evidence type="ECO:0000256" key="1">
    <source>
        <dbReference type="SAM" id="MobiDB-lite"/>
    </source>
</evidence>
<dbReference type="OrthoDB" id="6627917at2759"/>
<sequence>MARKYKIRVTTVVVIAILCPTALGRIAEKKESDTKWETAIKQDEFEGITLPENTDVPTVTQMTPAIVKIGQRYGVPYWQSLGKKKNKPDKNDGVTDHMMIMSGGTLMSLGVFAMIVMAGKALLLALGAVLLTCLSSGWTGGGGGGGGGYSKSSESASTVYEVIAKPQISHGHSYSSEVHHEPYSPTSSLQGYYSAGYYGNRRRRRRRRRR</sequence>
<protein>
    <submittedName>
        <fullName evidence="4">Uncharacterized protein</fullName>
    </submittedName>
</protein>